<keyword evidence="5 7" id="KW-0863">Zinc-finger</keyword>
<evidence type="ECO:0000256" key="6">
    <source>
        <dbReference type="ARBA" id="ARBA00022833"/>
    </source>
</evidence>
<dbReference type="InterPro" id="IPR050784">
    <property type="entry name" value="IAP"/>
</dbReference>
<dbReference type="PROSITE" id="PS50143">
    <property type="entry name" value="BIR_REPEAT_2"/>
    <property type="match status" value="1"/>
</dbReference>
<evidence type="ECO:0000313" key="10">
    <source>
        <dbReference type="Proteomes" id="UP001164746"/>
    </source>
</evidence>
<evidence type="ECO:0000256" key="2">
    <source>
        <dbReference type="ARBA" id="ARBA00006672"/>
    </source>
</evidence>
<dbReference type="EMBL" id="CP111017">
    <property type="protein sequence ID" value="WAR08612.1"/>
    <property type="molecule type" value="Genomic_DNA"/>
</dbReference>
<dbReference type="SUPFAM" id="SSF57924">
    <property type="entry name" value="Inhibitor of apoptosis (IAP) repeat"/>
    <property type="match status" value="1"/>
</dbReference>
<organism evidence="9 10">
    <name type="scientific">Mya arenaria</name>
    <name type="common">Soft-shell clam</name>
    <dbReference type="NCBI Taxonomy" id="6604"/>
    <lineage>
        <taxon>Eukaryota</taxon>
        <taxon>Metazoa</taxon>
        <taxon>Spiralia</taxon>
        <taxon>Lophotrochozoa</taxon>
        <taxon>Mollusca</taxon>
        <taxon>Bivalvia</taxon>
        <taxon>Autobranchia</taxon>
        <taxon>Heteroconchia</taxon>
        <taxon>Euheterodonta</taxon>
        <taxon>Imparidentia</taxon>
        <taxon>Neoheterodontei</taxon>
        <taxon>Myida</taxon>
        <taxon>Myoidea</taxon>
        <taxon>Myidae</taxon>
        <taxon>Mya</taxon>
    </lineage>
</organism>
<dbReference type="InterPro" id="IPR001370">
    <property type="entry name" value="BIR_rpt"/>
</dbReference>
<name>A0ABY7EI45_MYAAR</name>
<evidence type="ECO:0000256" key="1">
    <source>
        <dbReference type="ARBA" id="ARBA00004496"/>
    </source>
</evidence>
<reference evidence="9" key="1">
    <citation type="submission" date="2022-11" db="EMBL/GenBank/DDBJ databases">
        <title>Centuries of genome instability and evolution in soft-shell clam transmissible cancer (bioRxiv).</title>
        <authorList>
            <person name="Hart S.F.M."/>
            <person name="Yonemitsu M.A."/>
            <person name="Giersch R.M."/>
            <person name="Beal B.F."/>
            <person name="Arriagada G."/>
            <person name="Davis B.W."/>
            <person name="Ostrander E.A."/>
            <person name="Goff S.P."/>
            <person name="Metzger M.J."/>
        </authorList>
    </citation>
    <scope>NUCLEOTIDE SEQUENCE</scope>
    <source>
        <strain evidence="9">MELC-2E11</strain>
        <tissue evidence="9">Siphon/mantle</tissue>
    </source>
</reference>
<keyword evidence="3" id="KW-0963">Cytoplasm</keyword>
<dbReference type="SMART" id="SM00238">
    <property type="entry name" value="BIR"/>
    <property type="match status" value="1"/>
</dbReference>
<evidence type="ECO:0000313" key="9">
    <source>
        <dbReference type="EMBL" id="WAR08612.1"/>
    </source>
</evidence>
<dbReference type="Pfam" id="PF00653">
    <property type="entry name" value="BIR"/>
    <property type="match status" value="1"/>
</dbReference>
<comment type="similarity">
    <text evidence="2">Belongs to the IAP family.</text>
</comment>
<keyword evidence="10" id="KW-1185">Reference proteome</keyword>
<accession>A0ABY7EI45</accession>
<dbReference type="Proteomes" id="UP001164746">
    <property type="component" value="Chromosome 6"/>
</dbReference>
<proteinExistence type="inferred from homology"/>
<keyword evidence="5 7" id="KW-0479">Metal-binding</keyword>
<dbReference type="InterPro" id="IPR048875">
    <property type="entry name" value="BIRC2-3-like_UBA"/>
</dbReference>
<dbReference type="Gene3D" id="1.10.1170.10">
    <property type="entry name" value="Inhibitor Of Apoptosis Protein (2mihbC-IAP-1), Chain A"/>
    <property type="match status" value="1"/>
</dbReference>
<dbReference type="InterPro" id="IPR013083">
    <property type="entry name" value="Znf_RING/FYVE/PHD"/>
</dbReference>
<evidence type="ECO:0000259" key="8">
    <source>
        <dbReference type="PROSITE" id="PS50089"/>
    </source>
</evidence>
<keyword evidence="6" id="KW-0862">Zinc</keyword>
<evidence type="ECO:0000256" key="7">
    <source>
        <dbReference type="PROSITE-ProRule" id="PRU00175"/>
    </source>
</evidence>
<dbReference type="CDD" id="cd00022">
    <property type="entry name" value="BIR"/>
    <property type="match status" value="1"/>
</dbReference>
<evidence type="ECO:0000256" key="5">
    <source>
        <dbReference type="ARBA" id="ARBA00022771"/>
    </source>
</evidence>
<comment type="subcellular location">
    <subcellularLocation>
        <location evidence="1">Cytoplasm</location>
    </subcellularLocation>
</comment>
<evidence type="ECO:0000256" key="4">
    <source>
        <dbReference type="ARBA" id="ARBA00022703"/>
    </source>
</evidence>
<dbReference type="Gene3D" id="1.10.8.10">
    <property type="entry name" value="DNA helicase RuvA subunit, C-terminal domain"/>
    <property type="match status" value="1"/>
</dbReference>
<dbReference type="SUPFAM" id="SSF57850">
    <property type="entry name" value="RING/U-box"/>
    <property type="match status" value="1"/>
</dbReference>
<gene>
    <name evidence="9" type="ORF">MAR_018570</name>
</gene>
<dbReference type="Pfam" id="PF13920">
    <property type="entry name" value="zf-C3HC4_3"/>
    <property type="match status" value="1"/>
</dbReference>
<evidence type="ECO:0000256" key="3">
    <source>
        <dbReference type="ARBA" id="ARBA00022490"/>
    </source>
</evidence>
<dbReference type="Gene3D" id="3.30.40.10">
    <property type="entry name" value="Zinc/RING finger domain, C3HC4 (zinc finger)"/>
    <property type="match status" value="1"/>
</dbReference>
<dbReference type="InterPro" id="IPR001841">
    <property type="entry name" value="Znf_RING"/>
</dbReference>
<dbReference type="PROSITE" id="PS50089">
    <property type="entry name" value="ZF_RING_2"/>
    <property type="match status" value="1"/>
</dbReference>
<dbReference type="PANTHER" id="PTHR10044">
    <property type="entry name" value="INHIBITOR OF APOPTOSIS"/>
    <property type="match status" value="1"/>
</dbReference>
<keyword evidence="4" id="KW-0053">Apoptosis</keyword>
<dbReference type="Pfam" id="PF21290">
    <property type="entry name" value="UBA_BIRC2-3"/>
    <property type="match status" value="1"/>
</dbReference>
<dbReference type="SMART" id="SM00184">
    <property type="entry name" value="RING"/>
    <property type="match status" value="1"/>
</dbReference>
<dbReference type="PANTHER" id="PTHR10044:SF139">
    <property type="entry name" value="DEATH-ASSOCIATED INHIBITOR OF APOPTOSIS 2"/>
    <property type="match status" value="1"/>
</dbReference>
<feature type="domain" description="RING-type" evidence="8">
    <location>
        <begin position="260"/>
        <end position="295"/>
    </location>
</feature>
<protein>
    <submittedName>
        <fullName evidence="9">BIR7A-like protein</fullName>
    </submittedName>
</protein>
<sequence length="307" mass="34625">MSYTSHNIGGTNGYDAVDGFLNSYEISAARMPQPGAEGETAECVTAAGLDAPDCSTDDYTKRLLLKSEKMRLKTYGKWPKSAPVKPEELAREGFYYIGQEDHAKCIFCNLILKSWEKGDRVRSEHEKFNSMCPFLVDQNVGNVPLHTAGGRRSRHYSGQAKFPEYSKPAAREETFRKCSPGVFQISTDLLVEAGFYYTETPMVKRVLDMGYDRDLVNYAVRQRKSSHGADFRDLNQLVDAVEQLRLQQATVYGHADKLLCKICMERDVNIVFMPCGHLVACETCGHKLKNCPMCRKSIRGHVKTYMS</sequence>